<feature type="non-terminal residue" evidence="1">
    <location>
        <position position="428"/>
    </location>
</feature>
<dbReference type="Proteomes" id="UP000805704">
    <property type="component" value="Chromosome 7"/>
</dbReference>
<comment type="caution">
    <text evidence="1">The sequence shown here is derived from an EMBL/GenBank/DDBJ whole genome shotgun (WGS) entry which is preliminary data.</text>
</comment>
<evidence type="ECO:0000313" key="2">
    <source>
        <dbReference type="Proteomes" id="UP000805704"/>
    </source>
</evidence>
<evidence type="ECO:0000313" key="1">
    <source>
        <dbReference type="EMBL" id="KAG8001209.1"/>
    </source>
</evidence>
<proteinExistence type="predicted"/>
<organism evidence="1 2">
    <name type="scientific">Nibea albiflora</name>
    <name type="common">Yellow drum</name>
    <name type="synonym">Corvina albiflora</name>
    <dbReference type="NCBI Taxonomy" id="240163"/>
    <lineage>
        <taxon>Eukaryota</taxon>
        <taxon>Metazoa</taxon>
        <taxon>Chordata</taxon>
        <taxon>Craniata</taxon>
        <taxon>Vertebrata</taxon>
        <taxon>Euteleostomi</taxon>
        <taxon>Actinopterygii</taxon>
        <taxon>Neopterygii</taxon>
        <taxon>Teleostei</taxon>
        <taxon>Neoteleostei</taxon>
        <taxon>Acanthomorphata</taxon>
        <taxon>Eupercaria</taxon>
        <taxon>Sciaenidae</taxon>
        <taxon>Nibea</taxon>
    </lineage>
</organism>
<accession>A0ACB7EGP0</accession>
<gene>
    <name evidence="1" type="ORF">GBF38_006775</name>
</gene>
<reference evidence="1" key="1">
    <citation type="submission" date="2020-04" db="EMBL/GenBank/DDBJ databases">
        <title>A chromosome-scale assembly and high-density genetic map of the yellow drum (Nibea albiflora) genome.</title>
        <authorList>
            <person name="Xu D."/>
            <person name="Zhang W."/>
            <person name="Chen R."/>
            <person name="Tan P."/>
            <person name="Wang L."/>
            <person name="Song H."/>
            <person name="Tian L."/>
            <person name="Zhu Q."/>
            <person name="Wang B."/>
        </authorList>
    </citation>
    <scope>NUCLEOTIDE SEQUENCE</scope>
    <source>
        <strain evidence="1">ZJHYS-2018</strain>
    </source>
</reference>
<keyword evidence="2" id="KW-1185">Reference proteome</keyword>
<name>A0ACB7EGP0_NIBAL</name>
<protein>
    <submittedName>
        <fullName evidence="1">Uncharacterized protein</fullName>
    </submittedName>
</protein>
<dbReference type="EMBL" id="CM024795">
    <property type="protein sequence ID" value="KAG8001209.1"/>
    <property type="molecule type" value="Genomic_DNA"/>
</dbReference>
<sequence>MGEMGLYLKITAGLLLLVQASHLATIPDSTDSPGKTIDKGWLRGPSKNTVGGQNTGVPEEKTEDDQGAMESSNDYSSGIASGSMAVFNEEEEHVSSQDKDTDEESSDQAVITTTVHPSLSNDTAKKHKVTPTTESTNSSQINMTDAEEEFNNSTITSQNSTNLSTQNSTDFSDYSNHTDLQATTSAPEGNATQDNATKTDEDTRLTNATETTSTTTTTTVTTTMMPEINETATTPSSTTVILPETTETTLATSTAAAPKTPEKANKTDKGSASGSSSERGLESGPQSSKRKGAWGAVLGTAVAVACVGLVAYIILKKKHQKGFSHRKLVEEFPSDPVLFTFISSESCKETEDDLRQRAQTGLKPGLSLDGMSSIRSINSEFQRLMAVPLEGKFMAQLDMLSDQVIKVIRARGGATRQKTAKIMDTLDK</sequence>